<accession>A0A0F9P090</accession>
<proteinExistence type="predicted"/>
<protein>
    <submittedName>
        <fullName evidence="1">Uncharacterized protein</fullName>
    </submittedName>
</protein>
<name>A0A0F9P090_9ZZZZ</name>
<sequence length="70" mass="8067">MFSDHPEFKLKVSRIAEVINASGIPAEKAGDIVFEAIKDNTFYILTDTDPFWKNMIKERMNGIFQAFKKI</sequence>
<evidence type="ECO:0000313" key="1">
    <source>
        <dbReference type="EMBL" id="KKM94485.1"/>
    </source>
</evidence>
<reference evidence="1" key="1">
    <citation type="journal article" date="2015" name="Nature">
        <title>Complex archaea that bridge the gap between prokaryotes and eukaryotes.</title>
        <authorList>
            <person name="Spang A."/>
            <person name="Saw J.H."/>
            <person name="Jorgensen S.L."/>
            <person name="Zaremba-Niedzwiedzka K."/>
            <person name="Martijn J."/>
            <person name="Lind A.E."/>
            <person name="van Eijk R."/>
            <person name="Schleper C."/>
            <person name="Guy L."/>
            <person name="Ettema T.J."/>
        </authorList>
    </citation>
    <scope>NUCLEOTIDE SEQUENCE</scope>
</reference>
<organism evidence="1">
    <name type="scientific">marine sediment metagenome</name>
    <dbReference type="NCBI Taxonomy" id="412755"/>
    <lineage>
        <taxon>unclassified sequences</taxon>
        <taxon>metagenomes</taxon>
        <taxon>ecological metagenomes</taxon>
    </lineage>
</organism>
<gene>
    <name evidence="1" type="ORF">LCGC14_1197900</name>
</gene>
<comment type="caution">
    <text evidence="1">The sequence shown here is derived from an EMBL/GenBank/DDBJ whole genome shotgun (WGS) entry which is preliminary data.</text>
</comment>
<dbReference type="EMBL" id="LAZR01006134">
    <property type="protein sequence ID" value="KKM94485.1"/>
    <property type="molecule type" value="Genomic_DNA"/>
</dbReference>
<dbReference type="AlphaFoldDB" id="A0A0F9P090"/>